<proteinExistence type="predicted"/>
<keyword evidence="2" id="KW-1185">Reference proteome</keyword>
<dbReference type="InterPro" id="IPR029465">
    <property type="entry name" value="ATPgrasp_TupA"/>
</dbReference>
<dbReference type="Pfam" id="PF14305">
    <property type="entry name" value="ATPgrasp_TupA"/>
    <property type="match status" value="1"/>
</dbReference>
<gene>
    <name evidence="1" type="ORF">JMJ56_23595</name>
</gene>
<evidence type="ECO:0008006" key="3">
    <source>
        <dbReference type="Google" id="ProtNLM"/>
    </source>
</evidence>
<evidence type="ECO:0000313" key="1">
    <source>
        <dbReference type="EMBL" id="MBL6081001.1"/>
    </source>
</evidence>
<dbReference type="RefSeq" id="WP_202834227.1">
    <property type="nucleotide sequence ID" value="NZ_JAETWB010000020.1"/>
</dbReference>
<protein>
    <recommendedName>
        <fullName evidence="3">TupA-like ATPgrasp</fullName>
    </recommendedName>
</protein>
<reference evidence="1 2" key="1">
    <citation type="submission" date="2021-01" db="EMBL/GenBank/DDBJ databases">
        <title>Belnapia mucosa sp. nov. and Belnapia arida sp. nov., isolated from the Tabernas Desert (Almeria, Spain).</title>
        <authorList>
            <person name="Molina-Menor E."/>
            <person name="Vidal-Verdu A."/>
            <person name="Calonge A."/>
            <person name="Satari L."/>
            <person name="Pereto J."/>
            <person name="Porcar M."/>
        </authorList>
    </citation>
    <scope>NUCLEOTIDE SEQUENCE [LARGE SCALE GENOMIC DNA]</scope>
    <source>
        <strain evidence="1 2">T18</strain>
    </source>
</reference>
<organism evidence="1 2">
    <name type="scientific">Belnapia arida</name>
    <dbReference type="NCBI Taxonomy" id="2804533"/>
    <lineage>
        <taxon>Bacteria</taxon>
        <taxon>Pseudomonadati</taxon>
        <taxon>Pseudomonadota</taxon>
        <taxon>Alphaproteobacteria</taxon>
        <taxon>Acetobacterales</taxon>
        <taxon>Roseomonadaceae</taxon>
        <taxon>Belnapia</taxon>
    </lineage>
</organism>
<accession>A0ABS1U8J5</accession>
<dbReference type="EMBL" id="JAETWB010000020">
    <property type="protein sequence ID" value="MBL6081001.1"/>
    <property type="molecule type" value="Genomic_DNA"/>
</dbReference>
<sequence length="324" mass="36132">MTQPASLALVRPSLPGLALLRHAFHRAADHVGWLDRLRIARRLRRMMRASLGYEPDLRNPRSFNERIAWKILHDRNPLIPLTLDKAAVRPWVAGRIGWRYLVPALGLWDHPGEIPWERLPRRFVLKANHGSGYNAFVTDRDAACRPAILATAAGWLAEDYGRRTGEWGYRPIRPRLLAEEYLPGTGAGGVPEDYKLYVFGGRPRLLQVHLGRYTDRRRELFYDPLTLAPLAFGRHRQADCPDYPGPPPEAALLHDLAARLGAGFDAVRVDFYLIGGEPRFGEMTHYSGGAVVPLGSVAEDFALGALWAEAQRRGPAAPVPATPG</sequence>
<evidence type="ECO:0000313" key="2">
    <source>
        <dbReference type="Proteomes" id="UP000660885"/>
    </source>
</evidence>
<comment type="caution">
    <text evidence="1">The sequence shown here is derived from an EMBL/GenBank/DDBJ whole genome shotgun (WGS) entry which is preliminary data.</text>
</comment>
<dbReference type="Proteomes" id="UP000660885">
    <property type="component" value="Unassembled WGS sequence"/>
</dbReference>
<name>A0ABS1U8J5_9PROT</name>